<keyword evidence="2" id="KW-1185">Reference proteome</keyword>
<reference evidence="1 2" key="1">
    <citation type="submission" date="2018-06" db="EMBL/GenBank/DDBJ databases">
        <title>Comparative genomics reveals the genomic features of Rhizophagus irregularis, R. cerebriforme, R. diaphanum and Gigaspora rosea, and their symbiotic lifestyle signature.</title>
        <authorList>
            <person name="Morin E."/>
            <person name="San Clemente H."/>
            <person name="Chen E.C.H."/>
            <person name="De La Providencia I."/>
            <person name="Hainaut M."/>
            <person name="Kuo A."/>
            <person name="Kohler A."/>
            <person name="Murat C."/>
            <person name="Tang N."/>
            <person name="Roy S."/>
            <person name="Loubradou J."/>
            <person name="Henrissat B."/>
            <person name="Grigoriev I.V."/>
            <person name="Corradi N."/>
            <person name="Roux C."/>
            <person name="Martin F.M."/>
        </authorList>
    </citation>
    <scope>NUCLEOTIDE SEQUENCE [LARGE SCALE GENOMIC DNA]</scope>
    <source>
        <strain evidence="1 2">DAOM 227022</strain>
    </source>
</reference>
<organism evidence="1 2">
    <name type="scientific">Glomus cerebriforme</name>
    <dbReference type="NCBI Taxonomy" id="658196"/>
    <lineage>
        <taxon>Eukaryota</taxon>
        <taxon>Fungi</taxon>
        <taxon>Fungi incertae sedis</taxon>
        <taxon>Mucoromycota</taxon>
        <taxon>Glomeromycotina</taxon>
        <taxon>Glomeromycetes</taxon>
        <taxon>Glomerales</taxon>
        <taxon>Glomeraceae</taxon>
        <taxon>Glomus</taxon>
    </lineage>
</organism>
<evidence type="ECO:0000313" key="2">
    <source>
        <dbReference type="Proteomes" id="UP000265703"/>
    </source>
</evidence>
<protein>
    <submittedName>
        <fullName evidence="1">Uncharacterized protein</fullName>
    </submittedName>
</protein>
<comment type="caution">
    <text evidence="1">The sequence shown here is derived from an EMBL/GenBank/DDBJ whole genome shotgun (WGS) entry which is preliminary data.</text>
</comment>
<evidence type="ECO:0000313" key="1">
    <source>
        <dbReference type="EMBL" id="RIA79087.1"/>
    </source>
</evidence>
<dbReference type="Proteomes" id="UP000265703">
    <property type="component" value="Unassembled WGS sequence"/>
</dbReference>
<name>A0A397S526_9GLOM</name>
<dbReference type="AlphaFoldDB" id="A0A397S526"/>
<sequence>MFCNELDDTITGSELFPGELLTPINYKVDLPDNLYEQLINYYNEAYNDLGVEFISMNYLIEKGLQNDSSNRYIIVQLIINQCRRIHVAAEIFRLSDNEYEENELSEDSSEEGENLSESKRFTAPDLGEDKDFKCSNSNIKFSESWILLWIFKYQSRFRLPDAAINPLFSFLCQVLKDADPNRFKNFPCTSYLAKKILQIVKIAKKYAVCPECNKLYIIKKISAGFKCNFIEFPQHPMKNFWEICETELLKNIPVTGGYTTRSRMIFPMPNLKAQIFAIFTSWNNYQPRLVPAFRICGLLLGPNKIQVNKINHYLSPIVDELLEFCTEGESSNYGGFDDMNDWFRQRDLEEFWQDALAWRKCHTKEERKDHVSTRHVLHAGL</sequence>
<dbReference type="OrthoDB" id="2307928at2759"/>
<proteinExistence type="predicted"/>
<accession>A0A397S526</accession>
<dbReference type="EMBL" id="QKYT01001573">
    <property type="protein sequence ID" value="RIA79087.1"/>
    <property type="molecule type" value="Genomic_DNA"/>
</dbReference>
<gene>
    <name evidence="1" type="ORF">C1645_841558</name>
</gene>